<dbReference type="PATRIC" id="fig|1137280.3.peg.3439"/>
<dbReference type="Gene3D" id="2.40.320.10">
    <property type="entry name" value="Hypothetical Protein Pfu-838710-001"/>
    <property type="match status" value="1"/>
</dbReference>
<dbReference type="InterPro" id="IPR039013">
    <property type="entry name" value="YgiF"/>
</dbReference>
<accession>A0A072N9R8</accession>
<dbReference type="PROSITE" id="PS51707">
    <property type="entry name" value="CYTH"/>
    <property type="match status" value="1"/>
</dbReference>
<dbReference type="AlphaFoldDB" id="A0A072N9R8"/>
<dbReference type="RefSeq" id="WP_227501827.1">
    <property type="nucleotide sequence ID" value="NZ_ANIE01000010.1"/>
</dbReference>
<protein>
    <submittedName>
        <fullName evidence="2">Adenylate cyclase</fullName>
    </submittedName>
</protein>
<evidence type="ECO:0000259" key="1">
    <source>
        <dbReference type="PROSITE" id="PS51707"/>
    </source>
</evidence>
<gene>
    <name evidence="2" type="ORF">D777_00290</name>
</gene>
<evidence type="ECO:0000313" key="3">
    <source>
        <dbReference type="Proteomes" id="UP000035057"/>
    </source>
</evidence>
<dbReference type="InterPro" id="IPR033469">
    <property type="entry name" value="CYTH-like_dom_sf"/>
</dbReference>
<dbReference type="GO" id="GO:0050355">
    <property type="term" value="F:inorganic triphosphate phosphatase activity"/>
    <property type="evidence" value="ECO:0007669"/>
    <property type="project" value="InterPro"/>
</dbReference>
<reference evidence="2 3" key="1">
    <citation type="submission" date="2012-12" db="EMBL/GenBank/DDBJ databases">
        <title>Genome assembly of Marinobacter sp. AK21.</title>
        <authorList>
            <person name="Khatri I."/>
            <person name="Kumar R."/>
            <person name="Vaidya B."/>
            <person name="Subramanian S."/>
            <person name="Pinnaka A."/>
        </authorList>
    </citation>
    <scope>NUCLEOTIDE SEQUENCE [LARGE SCALE GENOMIC DNA]</scope>
    <source>
        <strain evidence="2 3">AK21</strain>
    </source>
</reference>
<dbReference type="InterPro" id="IPR023577">
    <property type="entry name" value="CYTH_domain"/>
</dbReference>
<feature type="domain" description="CYTH" evidence="1">
    <location>
        <begin position="14"/>
        <end position="216"/>
    </location>
</feature>
<keyword evidence="3" id="KW-1185">Reference proteome</keyword>
<dbReference type="PANTHER" id="PTHR39569">
    <property type="entry name" value="INORGANIC TRIPHOSPHATASE"/>
    <property type="match status" value="1"/>
</dbReference>
<sequence length="303" mass="33523">MYADFFLDPEFRVAEELEIKLTLTDQALEQAIRWLLAQPEASEGPEKLLVNRYFDTPDCELNRERAALRVRQAGDQYIQTLKTRGEFVDGAHKRQEWEWPLPTADLDLSLLAGTAVADTVDLKRLRPVFETNFRRRVVMLSHTDENGADTAIEVAVDQGQVISGDAVRPLAEVEFELKQGHPSVLIEWAMKLAVKVPVFLNLVSKAEQGYFLAGLYQPTIATGDAKAPLDINGFLFGLSVLWLTGEPLSFGAMDVSIVEQHARRAGVGQLWSECIQAVSEGSTLSELIDSGELGQLQLALATA</sequence>
<comment type="caution">
    <text evidence="2">The sequence shown here is derived from an EMBL/GenBank/DDBJ whole genome shotgun (WGS) entry which is preliminary data.</text>
</comment>
<dbReference type="PANTHER" id="PTHR39569:SF1">
    <property type="entry name" value="INORGANIC TRIPHOSPHATASE"/>
    <property type="match status" value="1"/>
</dbReference>
<dbReference type="Proteomes" id="UP000035057">
    <property type="component" value="Unassembled WGS sequence"/>
</dbReference>
<name>A0A072N9R8_9GAMM</name>
<dbReference type="EMBL" id="ANIE01000010">
    <property type="protein sequence ID" value="KEF29785.1"/>
    <property type="molecule type" value="Genomic_DNA"/>
</dbReference>
<dbReference type="GO" id="GO:0046872">
    <property type="term" value="F:metal ion binding"/>
    <property type="evidence" value="ECO:0007669"/>
    <property type="project" value="TreeGrafter"/>
</dbReference>
<dbReference type="Pfam" id="PF01928">
    <property type="entry name" value="CYTH"/>
    <property type="match status" value="1"/>
</dbReference>
<evidence type="ECO:0000313" key="2">
    <source>
        <dbReference type="EMBL" id="KEF29785.1"/>
    </source>
</evidence>
<dbReference type="CDD" id="cd07756">
    <property type="entry name" value="CYTH-like_Pase_CHAD"/>
    <property type="match status" value="1"/>
</dbReference>
<organism evidence="2 3">
    <name type="scientific">Marinobacter nitratireducens</name>
    <dbReference type="NCBI Taxonomy" id="1137280"/>
    <lineage>
        <taxon>Bacteria</taxon>
        <taxon>Pseudomonadati</taxon>
        <taxon>Pseudomonadota</taxon>
        <taxon>Gammaproteobacteria</taxon>
        <taxon>Pseudomonadales</taxon>
        <taxon>Marinobacteraceae</taxon>
        <taxon>Marinobacter</taxon>
    </lineage>
</organism>
<dbReference type="SUPFAM" id="SSF55154">
    <property type="entry name" value="CYTH-like phosphatases"/>
    <property type="match status" value="1"/>
</dbReference>
<dbReference type="SMART" id="SM01118">
    <property type="entry name" value="CYTH"/>
    <property type="match status" value="1"/>
</dbReference>
<proteinExistence type="predicted"/>